<keyword evidence="2" id="KW-1185">Reference proteome</keyword>
<dbReference type="Proteomes" id="UP001168972">
    <property type="component" value="Unassembled WGS sequence"/>
</dbReference>
<protein>
    <submittedName>
        <fullName evidence="1">Uncharacterized protein</fullName>
    </submittedName>
</protein>
<proteinExistence type="predicted"/>
<organism evidence="1 2">
    <name type="scientific">Microctonus hyperodae</name>
    <name type="common">Parasitoid wasp</name>
    <dbReference type="NCBI Taxonomy" id="165561"/>
    <lineage>
        <taxon>Eukaryota</taxon>
        <taxon>Metazoa</taxon>
        <taxon>Ecdysozoa</taxon>
        <taxon>Arthropoda</taxon>
        <taxon>Hexapoda</taxon>
        <taxon>Insecta</taxon>
        <taxon>Pterygota</taxon>
        <taxon>Neoptera</taxon>
        <taxon>Endopterygota</taxon>
        <taxon>Hymenoptera</taxon>
        <taxon>Apocrita</taxon>
        <taxon>Ichneumonoidea</taxon>
        <taxon>Braconidae</taxon>
        <taxon>Euphorinae</taxon>
        <taxon>Microctonus</taxon>
    </lineage>
</organism>
<name>A0AA39G268_MICHY</name>
<dbReference type="EMBL" id="JAQQBR010000003">
    <property type="protein sequence ID" value="KAK0179998.1"/>
    <property type="molecule type" value="Genomic_DNA"/>
</dbReference>
<sequence length="88" mass="9955">MIRYTLKGIERSGQAVIGDRWLMRRSGKQISRSSLLGGIRERSGISWERAMENRWGKAEWAVQKRKKVQRVVARKGRCGGGAKLANAN</sequence>
<reference evidence="1" key="1">
    <citation type="journal article" date="2023" name="bioRxiv">
        <title>Scaffold-level genome assemblies of two parasitoid biocontrol wasps reveal the parthenogenesis mechanism and an associated novel virus.</title>
        <authorList>
            <person name="Inwood S."/>
            <person name="Skelly J."/>
            <person name="Guhlin J."/>
            <person name="Harrop T."/>
            <person name="Goldson S."/>
            <person name="Dearden P."/>
        </authorList>
    </citation>
    <scope>NUCLEOTIDE SEQUENCE</scope>
    <source>
        <strain evidence="1">Lincoln</strain>
        <tissue evidence="1">Whole body</tissue>
    </source>
</reference>
<evidence type="ECO:0000313" key="2">
    <source>
        <dbReference type="Proteomes" id="UP001168972"/>
    </source>
</evidence>
<gene>
    <name evidence="1" type="ORF">PV327_005686</name>
</gene>
<dbReference type="AlphaFoldDB" id="A0AA39G268"/>
<accession>A0AA39G268</accession>
<comment type="caution">
    <text evidence="1">The sequence shown here is derived from an EMBL/GenBank/DDBJ whole genome shotgun (WGS) entry which is preliminary data.</text>
</comment>
<reference evidence="1" key="2">
    <citation type="submission" date="2023-03" db="EMBL/GenBank/DDBJ databases">
        <authorList>
            <person name="Inwood S.N."/>
            <person name="Skelly J.G."/>
            <person name="Guhlin J."/>
            <person name="Harrop T.W.R."/>
            <person name="Goldson S.G."/>
            <person name="Dearden P.K."/>
        </authorList>
    </citation>
    <scope>NUCLEOTIDE SEQUENCE</scope>
    <source>
        <strain evidence="1">Lincoln</strain>
        <tissue evidence="1">Whole body</tissue>
    </source>
</reference>
<evidence type="ECO:0000313" key="1">
    <source>
        <dbReference type="EMBL" id="KAK0179998.1"/>
    </source>
</evidence>